<dbReference type="Pfam" id="PF14559">
    <property type="entry name" value="TPR_19"/>
    <property type="match status" value="1"/>
</dbReference>
<dbReference type="OrthoDB" id="1416278at2"/>
<dbReference type="InterPro" id="IPR011990">
    <property type="entry name" value="TPR-like_helical_dom_sf"/>
</dbReference>
<sequence length="231" mass="26505">MKFVFPILFFWSTFSFSQTDFETGEKLFADKKYSAAKSYFENDLKQHPQNEKSREYLGDISSHLGQWEQAVLVYEQLKNRKPSSAGYQYKYGGALAMLAKTSNKLYALTLIADIEHAFQKTIGNDPRHLEARWALVELYLQLPGIAGGSEKKARRYANELSTLSPVDGYLAKGRIAEYFERYATAEQYYRKAIEVGNSKTCSQKLADLYQNKMNQPEKAKAVWAQYHKTKG</sequence>
<evidence type="ECO:0008006" key="3">
    <source>
        <dbReference type="Google" id="ProtNLM"/>
    </source>
</evidence>
<organism evidence="1 2">
    <name type="scientific">Flavobacterium caeni</name>
    <dbReference type="NCBI Taxonomy" id="490189"/>
    <lineage>
        <taxon>Bacteria</taxon>
        <taxon>Pseudomonadati</taxon>
        <taxon>Bacteroidota</taxon>
        <taxon>Flavobacteriia</taxon>
        <taxon>Flavobacteriales</taxon>
        <taxon>Flavobacteriaceae</taxon>
        <taxon>Flavobacterium</taxon>
    </lineage>
</organism>
<dbReference type="SUPFAM" id="SSF48452">
    <property type="entry name" value="TPR-like"/>
    <property type="match status" value="1"/>
</dbReference>
<dbReference type="Gene3D" id="1.25.40.10">
    <property type="entry name" value="Tetratricopeptide repeat domain"/>
    <property type="match status" value="1"/>
</dbReference>
<name>A0A1G5F799_9FLAO</name>
<evidence type="ECO:0000313" key="2">
    <source>
        <dbReference type="Proteomes" id="UP000199354"/>
    </source>
</evidence>
<dbReference type="Proteomes" id="UP000199354">
    <property type="component" value="Unassembled WGS sequence"/>
</dbReference>
<dbReference type="AlphaFoldDB" id="A0A1G5F799"/>
<reference evidence="1 2" key="1">
    <citation type="submission" date="2016-10" db="EMBL/GenBank/DDBJ databases">
        <authorList>
            <person name="de Groot N.N."/>
        </authorList>
    </citation>
    <scope>NUCLEOTIDE SEQUENCE [LARGE SCALE GENOMIC DNA]</scope>
    <source>
        <strain evidence="1 2">CGMCC 1.7031</strain>
    </source>
</reference>
<accession>A0A1G5F799</accession>
<dbReference type="InterPro" id="IPR019734">
    <property type="entry name" value="TPR_rpt"/>
</dbReference>
<dbReference type="RefSeq" id="WP_091141394.1">
    <property type="nucleotide sequence ID" value="NZ_FMVF01000005.1"/>
</dbReference>
<keyword evidence="2" id="KW-1185">Reference proteome</keyword>
<dbReference type="STRING" id="490189.SAMN02927903_01198"/>
<proteinExistence type="predicted"/>
<gene>
    <name evidence="1" type="ORF">SAMN02927903_01198</name>
</gene>
<evidence type="ECO:0000313" key="1">
    <source>
        <dbReference type="EMBL" id="SCY35122.1"/>
    </source>
</evidence>
<dbReference type="EMBL" id="FMVF01000005">
    <property type="protein sequence ID" value="SCY35122.1"/>
    <property type="molecule type" value="Genomic_DNA"/>
</dbReference>
<dbReference type="Pfam" id="PF13181">
    <property type="entry name" value="TPR_8"/>
    <property type="match status" value="1"/>
</dbReference>
<protein>
    <recommendedName>
        <fullName evidence="3">Tetratricopeptide repeat-containing protein</fullName>
    </recommendedName>
</protein>